<name>A0A8S5PUP4_9CAUD</name>
<dbReference type="EMBL" id="BK015511">
    <property type="protein sequence ID" value="DAE10480.1"/>
    <property type="molecule type" value="Genomic_DNA"/>
</dbReference>
<reference evidence="1" key="1">
    <citation type="journal article" date="2021" name="Proc. Natl. Acad. Sci. U.S.A.">
        <title>A Catalog of Tens of Thousands of Viruses from Human Metagenomes Reveals Hidden Associations with Chronic Diseases.</title>
        <authorList>
            <person name="Tisza M.J."/>
            <person name="Buck C.B."/>
        </authorList>
    </citation>
    <scope>NUCLEOTIDE SEQUENCE</scope>
    <source>
        <strain evidence="1">CtcLF7</strain>
    </source>
</reference>
<proteinExistence type="predicted"/>
<accession>A0A8S5PUP4</accession>
<organism evidence="1">
    <name type="scientific">Caudovirales sp. ctcLF7</name>
    <dbReference type="NCBI Taxonomy" id="2825768"/>
    <lineage>
        <taxon>Viruses</taxon>
        <taxon>Duplodnaviria</taxon>
        <taxon>Heunggongvirae</taxon>
        <taxon>Uroviricota</taxon>
        <taxon>Caudoviricetes</taxon>
    </lineage>
</organism>
<protein>
    <submittedName>
        <fullName evidence="1">Uncharacterized protein</fullName>
    </submittedName>
</protein>
<sequence>MNPTQYMYLGPNRPFGLPLVTRAIFRGDPEKTFPQLSALFARHKELRPLFVPVAELATSRMLLTMQGTALHNAYAAIKSASAKARKQ</sequence>
<evidence type="ECO:0000313" key="1">
    <source>
        <dbReference type="EMBL" id="DAE10480.1"/>
    </source>
</evidence>